<proteinExistence type="predicted"/>
<evidence type="ECO:0000313" key="3">
    <source>
        <dbReference type="Proteomes" id="UP000249499"/>
    </source>
</evidence>
<gene>
    <name evidence="2" type="ORF">PR017_23480</name>
</gene>
<reference evidence="3" key="2">
    <citation type="journal article" date="2023" name="MicrobiologyOpen">
        <title>Genomics of the tumorigenes clade of the family Rhizobiaceae and description of Rhizobium rhododendri sp. nov.</title>
        <authorList>
            <person name="Kuzmanovic N."/>
            <person name="diCenzo G.C."/>
            <person name="Bunk B."/>
            <person name="Sproeer C."/>
            <person name="Fruehling A."/>
            <person name="Neumann-Schaal M."/>
            <person name="Overmann J."/>
            <person name="Smalla K."/>
        </authorList>
    </citation>
    <scope>NUCLEOTIDE SEQUENCE [LARGE SCALE GENOMIC DNA]</scope>
    <source>
        <strain evidence="3">1078</strain>
        <plasmid evidence="3">pTi1078</plasmid>
    </source>
</reference>
<geneLocation type="plasmid" evidence="2 3">
    <name>pTi1078</name>
</geneLocation>
<evidence type="ECO:0000313" key="2">
    <source>
        <dbReference type="EMBL" id="WFR98305.1"/>
    </source>
</evidence>
<protein>
    <submittedName>
        <fullName evidence="2">Uncharacterized protein</fullName>
    </submittedName>
</protein>
<accession>A0AAF1KUD8</accession>
<organism evidence="2 3">
    <name type="scientific">Rhizobium tumorigenes</name>
    <dbReference type="NCBI Taxonomy" id="2041385"/>
    <lineage>
        <taxon>Bacteria</taxon>
        <taxon>Pseudomonadati</taxon>
        <taxon>Pseudomonadota</taxon>
        <taxon>Alphaproteobacteria</taxon>
        <taxon>Hyphomicrobiales</taxon>
        <taxon>Rhizobiaceae</taxon>
        <taxon>Rhizobium/Agrobacterium group</taxon>
        <taxon>Rhizobium</taxon>
    </lineage>
</organism>
<dbReference type="AlphaFoldDB" id="A0AAF1KUD8"/>
<feature type="region of interest" description="Disordered" evidence="1">
    <location>
        <begin position="29"/>
        <end position="63"/>
    </location>
</feature>
<keyword evidence="2" id="KW-0614">Plasmid</keyword>
<sequence length="112" mass="12240">MSEIPPLQKSRRNLSDLDSLIADSIGKMASYGEMHGPPKSNAAVGEPQSFEPPPQTIQAHPNTVDDKPERFQICLSGTVIIATKLEALKRRTTAGEITERALRSYLGMPPKI</sequence>
<dbReference type="KEGG" id="rtu:PR017_23480"/>
<dbReference type="EMBL" id="CP117257">
    <property type="protein sequence ID" value="WFR98305.1"/>
    <property type="molecule type" value="Genomic_DNA"/>
</dbReference>
<evidence type="ECO:0000256" key="1">
    <source>
        <dbReference type="SAM" id="MobiDB-lite"/>
    </source>
</evidence>
<dbReference type="RefSeq" id="WP_240538794.1">
    <property type="nucleotide sequence ID" value="NZ_CP117257.1"/>
</dbReference>
<dbReference type="Proteomes" id="UP000249499">
    <property type="component" value="Plasmid pTi1078"/>
</dbReference>
<keyword evidence="3" id="KW-1185">Reference proteome</keyword>
<reference evidence="2 3" key="1">
    <citation type="journal article" date="2018" name="Sci. Rep.">
        <title>Rhizobium tumorigenes sp. nov., a novel plant tumorigenic bacterium isolated from cane gall tumors on thornless blackberry.</title>
        <authorList>
            <person name="Kuzmanovi N."/>
            <person name="Smalla K."/>
            <person name="Gronow S."/>
            <person name="PuBawska J."/>
        </authorList>
    </citation>
    <scope>NUCLEOTIDE SEQUENCE [LARGE SCALE GENOMIC DNA]</scope>
    <source>
        <strain evidence="2 3">1078</strain>
    </source>
</reference>
<name>A0AAF1KUD8_9HYPH</name>